<keyword evidence="10 15" id="KW-1133">Transmembrane helix</keyword>
<feature type="transmembrane region" description="Helical" evidence="15">
    <location>
        <begin position="59"/>
        <end position="77"/>
    </location>
</feature>
<comment type="subcellular location">
    <subcellularLocation>
        <location evidence="1">Membrane</location>
        <topology evidence="1">Multi-pass membrane protein</topology>
    </subcellularLocation>
</comment>
<evidence type="ECO:0000256" key="15">
    <source>
        <dbReference type="SAM" id="Phobius"/>
    </source>
</evidence>
<dbReference type="PANTHER" id="PTHR13773:SF24">
    <property type="entry name" value="PHOSPHATIDATE CYTIDYLYLTRANSFERASE"/>
    <property type="match status" value="1"/>
</dbReference>
<keyword evidence="14" id="KW-1208">Phospholipid metabolism</keyword>
<evidence type="ECO:0000256" key="10">
    <source>
        <dbReference type="ARBA" id="ARBA00022989"/>
    </source>
</evidence>
<evidence type="ECO:0000256" key="6">
    <source>
        <dbReference type="ARBA" id="ARBA00022516"/>
    </source>
</evidence>
<dbReference type="EC" id="2.7.7.41" evidence="5"/>
<evidence type="ECO:0000256" key="11">
    <source>
        <dbReference type="ARBA" id="ARBA00023098"/>
    </source>
</evidence>
<feature type="transmembrane region" description="Helical" evidence="15">
    <location>
        <begin position="12"/>
        <end position="38"/>
    </location>
</feature>
<dbReference type="GO" id="GO:0004605">
    <property type="term" value="F:phosphatidate cytidylyltransferase activity"/>
    <property type="evidence" value="ECO:0007669"/>
    <property type="project" value="UniProtKB-EC"/>
</dbReference>
<evidence type="ECO:0000313" key="16">
    <source>
        <dbReference type="EMBL" id="CAI9283024.1"/>
    </source>
</evidence>
<evidence type="ECO:0000256" key="4">
    <source>
        <dbReference type="ARBA" id="ARBA00010185"/>
    </source>
</evidence>
<evidence type="ECO:0000256" key="3">
    <source>
        <dbReference type="ARBA" id="ARBA00005189"/>
    </source>
</evidence>
<comment type="similarity">
    <text evidence="4">Belongs to the CDS family.</text>
</comment>
<evidence type="ECO:0000256" key="5">
    <source>
        <dbReference type="ARBA" id="ARBA00012487"/>
    </source>
</evidence>
<dbReference type="InterPro" id="IPR016720">
    <property type="entry name" value="PC_Trfase_euk"/>
</dbReference>
<keyword evidence="7" id="KW-0808">Transferase</keyword>
<evidence type="ECO:0000256" key="13">
    <source>
        <dbReference type="ARBA" id="ARBA00023209"/>
    </source>
</evidence>
<comment type="pathway">
    <text evidence="2">Phospholipid metabolism; CDP-diacylglycerol biosynthesis; CDP-diacylglycerol from sn-glycerol 3-phosphate: step 3/3.</text>
</comment>
<dbReference type="GO" id="GO:0008654">
    <property type="term" value="P:phospholipid biosynthetic process"/>
    <property type="evidence" value="ECO:0007669"/>
    <property type="project" value="UniProtKB-KW"/>
</dbReference>
<dbReference type="EMBL" id="OX465080">
    <property type="protein sequence ID" value="CAI9283024.1"/>
    <property type="molecule type" value="Genomic_DNA"/>
</dbReference>
<organism evidence="16 17">
    <name type="scientific">Lactuca saligna</name>
    <name type="common">Willowleaf lettuce</name>
    <dbReference type="NCBI Taxonomy" id="75948"/>
    <lineage>
        <taxon>Eukaryota</taxon>
        <taxon>Viridiplantae</taxon>
        <taxon>Streptophyta</taxon>
        <taxon>Embryophyta</taxon>
        <taxon>Tracheophyta</taxon>
        <taxon>Spermatophyta</taxon>
        <taxon>Magnoliopsida</taxon>
        <taxon>eudicotyledons</taxon>
        <taxon>Gunneridae</taxon>
        <taxon>Pentapetalae</taxon>
        <taxon>asterids</taxon>
        <taxon>campanulids</taxon>
        <taxon>Asterales</taxon>
        <taxon>Asteraceae</taxon>
        <taxon>Cichorioideae</taxon>
        <taxon>Cichorieae</taxon>
        <taxon>Lactucinae</taxon>
        <taxon>Lactuca</taxon>
    </lineage>
</organism>
<evidence type="ECO:0000256" key="1">
    <source>
        <dbReference type="ARBA" id="ARBA00004141"/>
    </source>
</evidence>
<keyword evidence="13" id="KW-0594">Phospholipid biosynthesis</keyword>
<protein>
    <recommendedName>
        <fullName evidence="5">phosphatidate cytidylyltransferase</fullName>
        <ecNumber evidence="5">2.7.7.41</ecNumber>
    </recommendedName>
</protein>
<keyword evidence="6" id="KW-0444">Lipid biosynthesis</keyword>
<name>A0AA35YZR3_LACSI</name>
<dbReference type="Pfam" id="PF01148">
    <property type="entry name" value="CTP_transf_1"/>
    <property type="match status" value="1"/>
</dbReference>
<proteinExistence type="inferred from homology"/>
<keyword evidence="8 15" id="KW-0812">Transmembrane</keyword>
<sequence>MWIRTYSPAWMLVGFILVVYLGHFYLWGMIVVIQILMASELFNLLRRAHEDRRIPGFRLLNWYFFFTTMLFMYGRILNQQIMHAVTPEKLFNKLVIDIDENSKYNDFEMEYATSIGNAITLVNFYWCVLKAHAAMQKKKRKSERNLRETFLGLPMLAGNVSGIADEQKDRTGRNREPASAKIKNRTGPAVLPVSRFLPVLVVSLNIGTDP</sequence>
<gene>
    <name evidence="16" type="ORF">LSALG_LOCUS22639</name>
</gene>
<comment type="pathway">
    <text evidence="3">Lipid metabolism.</text>
</comment>
<evidence type="ECO:0000256" key="7">
    <source>
        <dbReference type="ARBA" id="ARBA00022679"/>
    </source>
</evidence>
<feature type="transmembrane region" description="Helical" evidence="15">
    <location>
        <begin position="111"/>
        <end position="131"/>
    </location>
</feature>
<evidence type="ECO:0000256" key="2">
    <source>
        <dbReference type="ARBA" id="ARBA00005119"/>
    </source>
</evidence>
<keyword evidence="12 15" id="KW-0472">Membrane</keyword>
<reference evidence="16" key="1">
    <citation type="submission" date="2023-04" db="EMBL/GenBank/DDBJ databases">
        <authorList>
            <person name="Vijverberg K."/>
            <person name="Xiong W."/>
            <person name="Schranz E."/>
        </authorList>
    </citation>
    <scope>NUCLEOTIDE SEQUENCE</scope>
</reference>
<evidence type="ECO:0000256" key="14">
    <source>
        <dbReference type="ARBA" id="ARBA00023264"/>
    </source>
</evidence>
<dbReference type="PANTHER" id="PTHR13773">
    <property type="entry name" value="PHOSPHATIDATE CYTIDYLYLTRANSFERASE"/>
    <property type="match status" value="1"/>
</dbReference>
<keyword evidence="17" id="KW-1185">Reference proteome</keyword>
<keyword evidence="11" id="KW-0443">Lipid metabolism</keyword>
<dbReference type="GO" id="GO:0005789">
    <property type="term" value="C:endoplasmic reticulum membrane"/>
    <property type="evidence" value="ECO:0007669"/>
    <property type="project" value="TreeGrafter"/>
</dbReference>
<evidence type="ECO:0000313" key="17">
    <source>
        <dbReference type="Proteomes" id="UP001177003"/>
    </source>
</evidence>
<evidence type="ECO:0000256" key="9">
    <source>
        <dbReference type="ARBA" id="ARBA00022695"/>
    </source>
</evidence>
<evidence type="ECO:0000256" key="8">
    <source>
        <dbReference type="ARBA" id="ARBA00022692"/>
    </source>
</evidence>
<dbReference type="AlphaFoldDB" id="A0AA35YZR3"/>
<dbReference type="Proteomes" id="UP001177003">
    <property type="component" value="Chromosome 4"/>
</dbReference>
<keyword evidence="9" id="KW-0548">Nucleotidyltransferase</keyword>
<accession>A0AA35YZR3</accession>
<evidence type="ECO:0000256" key="12">
    <source>
        <dbReference type="ARBA" id="ARBA00023136"/>
    </source>
</evidence>